<accession>A0ACB9SRH8</accession>
<protein>
    <submittedName>
        <fullName evidence="1">Histone-lysine n-methyltransferase ash1</fullName>
    </submittedName>
</protein>
<sequence length="2207" mass="250127">MADTEGVDQLFPGWSSVVHRPSEDPEPSDLPSTVDMNAVFNAEVNAAPATNVQEDESSDSDSDSDSDSNNSGSDDSGSCSQSDSSDSDSSSTSQDSNSRAASPEFSVLSSQTNGLRLTIQTVRKSCNSPTERQNKTNVDTRLNVKCSNLSSSSSEGESDGDNESEPKSDGSKSGGKSVKESAKKQLKKVQTKLPEKKVEKKAVKKECAVPSKDGTKKQKGKRNAKMASLPISRGSTCSSSDSDDSDADSAMLASCSLQEINQEDLAAILPDQQEIDTFGEFECRKDKNYSQNVTNDRVYFFENLISSIAKEISGDASGSDMELPQQAVNALIQRTTESSSECESQEPPNPSSLCANSLLQQFFTQTQMLSAPTAAPPIVNNDAPSNNTTNNTDNQSHPPNNDNEGTKRKRGRPRKLHKSPVADNVKKNTTNKDNVDYTADPNVSPDSGIQNSPDHVSSPEASPLPNNKNKIAQERKPKIETKTDVIKTTKNNLLSTKLKEQNKLPVTSNRFDRVLYGNTDRVLYPPRRKAGRPPVNRKGPGRPPKHKASITTTEVKTEEVKQSKLPVKQEKVEIKSRSKKIQKVPDKEIIQLTTNTNSLTLGKSTEIDKNKSKELSGSKKPKTFVISQICERVSKRLEQSGKIPQKIDKNDNKSKNRNQKSICKISVLAKGKIDKLRNKYTTLKNAKVMHSRHKHKKHKKCKFRILKPITAVAPHADPKISVEIEKLVQDFVKLCNISPKPVKEVIPEAVKAFKKTSKKRKASDHSERKKKKQNTTNSVNKETSNEQRLPLKKRHYHLNANNDSKQEDEVVAPVPIEIDKNDKKLKENKLPQATTKPAEKKIESGKIPLNKTPPNKNNASPKASGINNNEYEVGSHIDEAIEACIHKYSKDGSTKIKDSPEEKTNVSMTTPKKRHLLEIANNTRAQALNATKTNLLETLKTDDIAKKPVKSIENVVSEIKMKRLSPKFTETKKESVVQMITRKKNRLEDLTLSLVSKINTPPSDEQKKKIKGEEVVSRASVIKYPVCKKAKPAEPEKLDLVVDAKPTGIFTPTVDLEIHIPKSPVVNEKETPIKEEKIETKKEPEPVYTNATSPEVAKIKNSEILRKRIRKRRAINRTGFPTVKKKKKKISSECTTEVEKEESKECDRVPKEGEEYATFVQRTECHVSIVALEKLQIPPPELDDTVSKWEVLSECDSLPQDERTEYEDLKSEKKRDISPATSIETRSSDRIKKRRDFTPDGLECQTDDDLTLEARLKRYRRLSKRHRKLRELRGKGIFKFRDEREFVKRKLREISPASSIEPMTEKRLREDRGSASGDDKKNRKAPRWRKKYLVAGLFSDYYKEDDETARQKRAELVSNKSRLVYNPEEHPYGLLPAPYHCGKYLRCRKIPFQLPYDLWWHHTHSQLPGRDTVPSWNYRKIRSNVYNVKLTTTGACEPQSCNCGPTSSCGDDCINRLVLVECPGSHKCQNQRIQRHEWAPGLEKFMTESKGWGVRTAMPIKNGEFILEYVGEVVSDQEFKERMATRYVHDTHHYCLHLDCGLVIDGHRMGGDGRFVNHSCQPNCEMQKWSVNSQSRMALFALRDIEAGEELTYDYNFSLFNPAEGQECKCGSDNCRGVIGGKSQRVRQSTAPPPTTSGRVGRPRKNQAKRTLSGPKETPVPPAPPPVIPAPQLKPLTHAQKLFIQQHHCFLLRNFYKVRRCKAAGSVTIARPQISTPTETNPSTTLINHINALRQPRNIKTRRLAQVEDDPELHKTAKLANLLRDLWNIVTKAKDEKDQQLCAAFINLPSKRKVPEYYQRIQDPIDFTVIEQNVASGVYRTAESFDFDMNKLFSNAIRFYGRTSELGIAATRLKKIYTEAKQQSADKFQDMLGGKPLLNFISNKKKGEEEDVIRCICGMFRDEGLMIQCERCLVWQHCECVKADPAAASYHCERCVPRDVDYEIPLDEYTEHGYRYYMTLMRGTLQLRQGDTVYVLRDIPIPGTSKKHTYDTVGEIKYTDLDIFRIERLWKDLKGQRIAYGHHYLRPHETYHEPTRKFFPNEVMRVPLYEAVPVELVIEHCWVMDFNTYCKGRPIGAPEDHIYICEYRVDKTARLFSKVSKSKFPMCTKSYAFERFDVRLKMSRTYTPHDLDPAHIKPRGRKPQDSEEGERREIRPVPVHIPIVRTRSEQKARLNKILLNLLSKLPTKQPLDVSYLLEGGRRRKKTT</sequence>
<name>A0ACB9SRH8_HOLOL</name>
<organism evidence="1 2">
    <name type="scientific">Holotrichia oblita</name>
    <name type="common">Chafer beetle</name>
    <dbReference type="NCBI Taxonomy" id="644536"/>
    <lineage>
        <taxon>Eukaryota</taxon>
        <taxon>Metazoa</taxon>
        <taxon>Ecdysozoa</taxon>
        <taxon>Arthropoda</taxon>
        <taxon>Hexapoda</taxon>
        <taxon>Insecta</taxon>
        <taxon>Pterygota</taxon>
        <taxon>Neoptera</taxon>
        <taxon>Endopterygota</taxon>
        <taxon>Coleoptera</taxon>
        <taxon>Polyphaga</taxon>
        <taxon>Scarabaeiformia</taxon>
        <taxon>Scarabaeidae</taxon>
        <taxon>Melolonthinae</taxon>
        <taxon>Holotrichia</taxon>
    </lineage>
</organism>
<comment type="caution">
    <text evidence="1">The sequence shown here is derived from an EMBL/GenBank/DDBJ whole genome shotgun (WGS) entry which is preliminary data.</text>
</comment>
<reference evidence="1" key="1">
    <citation type="submission" date="2022-04" db="EMBL/GenBank/DDBJ databases">
        <title>Chromosome-scale genome assembly of Holotrichia oblita Faldermann.</title>
        <authorList>
            <person name="Rongchong L."/>
        </authorList>
    </citation>
    <scope>NUCLEOTIDE SEQUENCE</scope>
    <source>
        <strain evidence="1">81SQS9</strain>
    </source>
</reference>
<proteinExistence type="predicted"/>
<dbReference type="Proteomes" id="UP001056778">
    <property type="component" value="Chromosome 7"/>
</dbReference>
<evidence type="ECO:0000313" key="1">
    <source>
        <dbReference type="EMBL" id="KAI4457733.1"/>
    </source>
</evidence>
<gene>
    <name evidence="1" type="ORF">MML48_7g00001764</name>
</gene>
<dbReference type="EMBL" id="CM043021">
    <property type="protein sequence ID" value="KAI4457733.1"/>
    <property type="molecule type" value="Genomic_DNA"/>
</dbReference>
<keyword evidence="2" id="KW-1185">Reference proteome</keyword>
<evidence type="ECO:0000313" key="2">
    <source>
        <dbReference type="Proteomes" id="UP001056778"/>
    </source>
</evidence>